<dbReference type="Pfam" id="PF13861">
    <property type="entry name" value="FLgD_tudor"/>
    <property type="match status" value="1"/>
</dbReference>
<protein>
    <recommendedName>
        <fullName evidence="2 5">Basal-body rod modification protein FlgD</fullName>
    </recommendedName>
</protein>
<feature type="domain" description="FlgD/Vpr Ig-like" evidence="6">
    <location>
        <begin position="113"/>
        <end position="172"/>
    </location>
</feature>
<keyword evidence="8" id="KW-0282">Flagellum</keyword>
<comment type="similarity">
    <text evidence="1 5">Belongs to the FlgD family.</text>
</comment>
<evidence type="ECO:0000313" key="9">
    <source>
        <dbReference type="Proteomes" id="UP000600101"/>
    </source>
</evidence>
<dbReference type="Pfam" id="PF13860">
    <property type="entry name" value="FlgD_ig"/>
    <property type="match status" value="1"/>
</dbReference>
<gene>
    <name evidence="8" type="ORF">H7965_00545</name>
</gene>
<evidence type="ECO:0000313" key="8">
    <source>
        <dbReference type="EMBL" id="MBC4013795.1"/>
    </source>
</evidence>
<evidence type="ECO:0000256" key="1">
    <source>
        <dbReference type="ARBA" id="ARBA00010577"/>
    </source>
</evidence>
<dbReference type="RefSeq" id="WP_186768565.1">
    <property type="nucleotide sequence ID" value="NZ_JACOMF010000001.1"/>
</dbReference>
<evidence type="ECO:0000256" key="3">
    <source>
        <dbReference type="ARBA" id="ARBA00022795"/>
    </source>
</evidence>
<dbReference type="GO" id="GO:0044781">
    <property type="term" value="P:bacterial-type flagellum organization"/>
    <property type="evidence" value="ECO:0007669"/>
    <property type="project" value="UniProtKB-UniRule"/>
</dbReference>
<dbReference type="InterPro" id="IPR025965">
    <property type="entry name" value="FlgD/Vpr_Ig-like"/>
</dbReference>
<accession>A0A9X0UES8</accession>
<dbReference type="EMBL" id="JACOMF010000001">
    <property type="protein sequence ID" value="MBC4013795.1"/>
    <property type="molecule type" value="Genomic_DNA"/>
</dbReference>
<evidence type="ECO:0000256" key="5">
    <source>
        <dbReference type="RuleBase" id="RU362076"/>
    </source>
</evidence>
<evidence type="ECO:0000256" key="2">
    <source>
        <dbReference type="ARBA" id="ARBA00016013"/>
    </source>
</evidence>
<feature type="domain" description="FlgD Tudor-like" evidence="7">
    <location>
        <begin position="82"/>
        <end position="216"/>
    </location>
</feature>
<evidence type="ECO:0000259" key="7">
    <source>
        <dbReference type="Pfam" id="PF13861"/>
    </source>
</evidence>
<comment type="function">
    <text evidence="4 5">Required for flagellar hook formation. May act as a scaffolding protein.</text>
</comment>
<reference evidence="8" key="1">
    <citation type="submission" date="2020-08" db="EMBL/GenBank/DDBJ databases">
        <authorList>
            <person name="Hu Y."/>
            <person name="Nguyen S.V."/>
            <person name="Li F."/>
            <person name="Fanning S."/>
        </authorList>
    </citation>
    <scope>NUCLEOTIDE SEQUENCE</scope>
    <source>
        <strain evidence="8">SYSU D8009</strain>
    </source>
</reference>
<keyword evidence="8" id="KW-0966">Cell projection</keyword>
<organism evidence="8 9">
    <name type="scientific">Siccirubricoccus deserti</name>
    <dbReference type="NCBI Taxonomy" id="2013562"/>
    <lineage>
        <taxon>Bacteria</taxon>
        <taxon>Pseudomonadati</taxon>
        <taxon>Pseudomonadota</taxon>
        <taxon>Alphaproteobacteria</taxon>
        <taxon>Acetobacterales</taxon>
        <taxon>Roseomonadaceae</taxon>
        <taxon>Siccirubricoccus</taxon>
    </lineage>
</organism>
<keyword evidence="9" id="KW-1185">Reference proteome</keyword>
<dbReference type="Proteomes" id="UP000600101">
    <property type="component" value="Unassembled WGS sequence"/>
</dbReference>
<dbReference type="Gene3D" id="2.30.30.910">
    <property type="match status" value="1"/>
</dbReference>
<name>A0A9X0UES8_9PROT</name>
<proteinExistence type="inferred from homology"/>
<dbReference type="Gene3D" id="2.60.40.4070">
    <property type="match status" value="1"/>
</dbReference>
<evidence type="ECO:0000259" key="6">
    <source>
        <dbReference type="Pfam" id="PF13860"/>
    </source>
</evidence>
<dbReference type="InterPro" id="IPR005648">
    <property type="entry name" value="FlgD"/>
</dbReference>
<evidence type="ECO:0000256" key="4">
    <source>
        <dbReference type="ARBA" id="ARBA00024746"/>
    </source>
</evidence>
<keyword evidence="8" id="KW-0969">Cilium</keyword>
<comment type="caution">
    <text evidence="8">The sequence shown here is derived from an EMBL/GenBank/DDBJ whole genome shotgun (WGS) entry which is preliminary data.</text>
</comment>
<dbReference type="Pfam" id="PF03963">
    <property type="entry name" value="FlgD"/>
    <property type="match status" value="1"/>
</dbReference>
<keyword evidence="3 5" id="KW-1005">Bacterial flagellum biogenesis</keyword>
<dbReference type="InterPro" id="IPR025963">
    <property type="entry name" value="FLgD_Tudor"/>
</dbReference>
<sequence length="220" mass="22585">MSGTIGSPTSASATGSRAAGATLGKDFSTFLTMLTAQLKNQDPTKAMDTTEMTNQLVAFSQVEQQISMNANLEKLIGLQQASQVTAAQGLLGKTVEVASERLALQGGAAMLVLPPAGAARTATVTVLDGSGRTLRSEVVTLGTGSTEWSWDGRNAAGVQQADGAYRFAVAGRDAAGNPQAVEATVRARITAAERQGSSGDLQLVMGGLSVGFDTVRRIVP</sequence>
<dbReference type="AlphaFoldDB" id="A0A9X0UES8"/>